<keyword evidence="1" id="KW-0732">Signal</keyword>
<organism evidence="2">
    <name type="scientific">Triticum aestivum</name>
    <name type="common">Wheat</name>
    <dbReference type="NCBI Taxonomy" id="4565"/>
    <lineage>
        <taxon>Eukaryota</taxon>
        <taxon>Viridiplantae</taxon>
        <taxon>Streptophyta</taxon>
        <taxon>Embryophyta</taxon>
        <taxon>Tracheophyta</taxon>
        <taxon>Spermatophyta</taxon>
        <taxon>Magnoliopsida</taxon>
        <taxon>Liliopsida</taxon>
        <taxon>Poales</taxon>
        <taxon>Poaceae</taxon>
        <taxon>BOP clade</taxon>
        <taxon>Pooideae</taxon>
        <taxon>Triticodae</taxon>
        <taxon>Triticeae</taxon>
        <taxon>Triticinae</taxon>
        <taxon>Triticum</taxon>
    </lineage>
</organism>
<dbReference type="Gramene" id="TraesCS3A03G1031700.1">
    <property type="protein sequence ID" value="TraesCS3A03G1031700.1.CDS1"/>
    <property type="gene ID" value="TraesCS3A03G1031700"/>
</dbReference>
<dbReference type="Gramene" id="TraesCLE_scaffold_031717_01G000900.1">
    <property type="protein sequence ID" value="TraesCLE_scaffold_031717_01G000900.1"/>
    <property type="gene ID" value="TraesCLE_scaffold_031717_01G000900"/>
</dbReference>
<evidence type="ECO:0000256" key="1">
    <source>
        <dbReference type="SAM" id="SignalP"/>
    </source>
</evidence>
<feature type="signal peptide" evidence="1">
    <location>
        <begin position="1"/>
        <end position="28"/>
    </location>
</feature>
<dbReference type="AlphaFoldDB" id="A0A3B6ET68"/>
<dbReference type="Gramene" id="TraesLDM3A03G01491460.1">
    <property type="protein sequence ID" value="TraesLDM3A03G01491460.1.CDS1"/>
    <property type="gene ID" value="TraesLDM3A03G01491460"/>
</dbReference>
<dbReference type="Proteomes" id="UP000019116">
    <property type="component" value="Chromosome 3A"/>
</dbReference>
<dbReference type="Gramene" id="TraesROB_scaffold_031402_01G001000.1">
    <property type="protein sequence ID" value="TraesROB_scaffold_031402_01G001000.1"/>
    <property type="gene ID" value="TraesROB_scaffold_031402_01G001000"/>
</dbReference>
<dbReference type="Gramene" id="TraesMAC3A03G01489420.1">
    <property type="protein sequence ID" value="TraesMAC3A03G01489420.1.CDS1"/>
    <property type="gene ID" value="TraesMAC3A03G01489420"/>
</dbReference>
<dbReference type="Gramene" id="TraesCAD_scaffold_037908_01G001000.1">
    <property type="protein sequence ID" value="TraesCAD_scaffold_037908_01G001000.1"/>
    <property type="gene ID" value="TraesCAD_scaffold_037908_01G001000"/>
</dbReference>
<dbReference type="OrthoDB" id="667692at2759"/>
<dbReference type="SMR" id="A0A3B6ET68"/>
<evidence type="ECO:0000313" key="3">
    <source>
        <dbReference type="Proteomes" id="UP000019116"/>
    </source>
</evidence>
<dbReference type="EnsemblPlants" id="TraesCS3A02G444400.1">
    <property type="protein sequence ID" value="TraesCS3A02G444400.1.cds1"/>
    <property type="gene ID" value="TraesCS3A02G444400"/>
</dbReference>
<proteinExistence type="predicted"/>
<dbReference type="Gramene" id="TraesJUL3A03G01503480.1">
    <property type="protein sequence ID" value="TraesJUL3A03G01503480.1.CDS1"/>
    <property type="gene ID" value="TraesJUL3A03G01503480"/>
</dbReference>
<sequence>MARTGATTTTGAAAVLLLLALVATGAAAVDAAAGGYEMTAAAAGGRRGGRAQPAGLTQCMGGCGTKVASCLLDCYNTSTGGTVPICYLGCTNNAVFCATDCTTQGL</sequence>
<name>A0A3B6ET68_WHEAT</name>
<dbReference type="Gramene" id="TraesCS3A02G444400.1">
    <property type="protein sequence ID" value="TraesCS3A02G444400.1.cds1"/>
    <property type="gene ID" value="TraesCS3A02G444400"/>
</dbReference>
<dbReference type="OMA" id="CYKSSTM"/>
<dbReference type="Gramene" id="TraesRN3A0101051400.1">
    <property type="protein sequence ID" value="TraesRN3A0101051400.1"/>
    <property type="gene ID" value="TraesRN3A0101051400"/>
</dbReference>
<dbReference type="Gramene" id="TraesLAC3A03G01435000.1">
    <property type="protein sequence ID" value="TraesLAC3A03G01435000.1.CDS1"/>
    <property type="gene ID" value="TraesLAC3A03G01435000"/>
</dbReference>
<keyword evidence="3" id="KW-1185">Reference proteome</keyword>
<feature type="chain" id="PRO_5043173680" evidence="1">
    <location>
        <begin position="29"/>
        <end position="106"/>
    </location>
</feature>
<accession>A0A3B6ET68</accession>
<reference evidence="2" key="2">
    <citation type="submission" date="2018-10" db="UniProtKB">
        <authorList>
            <consortium name="EnsemblPlants"/>
        </authorList>
    </citation>
    <scope>IDENTIFICATION</scope>
</reference>
<dbReference type="Gramene" id="TraesJAGUn03G04524300.1">
    <property type="protein sequence ID" value="TraesJAGUn03G04524300.1.CDS1"/>
    <property type="gene ID" value="TraesJAGUn03G04524300"/>
</dbReference>
<dbReference type="Gramene" id="TraesWEE_scaffold_026830_01G000900.1">
    <property type="protein sequence ID" value="TraesWEE_scaffold_026830_01G000900.1"/>
    <property type="gene ID" value="TraesWEE_scaffold_026830_01G000900"/>
</dbReference>
<evidence type="ECO:0000313" key="2">
    <source>
        <dbReference type="EnsemblPlants" id="TraesCS3A02G444400.1.cds1"/>
    </source>
</evidence>
<reference evidence="2" key="1">
    <citation type="submission" date="2018-08" db="EMBL/GenBank/DDBJ databases">
        <authorList>
            <person name="Rossello M."/>
        </authorList>
    </citation>
    <scope>NUCLEOTIDE SEQUENCE [LARGE SCALE GENOMIC DNA]</scope>
    <source>
        <strain evidence="2">cv. Chinese Spring</strain>
    </source>
</reference>
<protein>
    <submittedName>
        <fullName evidence="2">Uncharacterized protein</fullName>
    </submittedName>
</protein>
<dbReference type="Gramene" id="TraesNOR3A03G01512410.1">
    <property type="protein sequence ID" value="TraesNOR3A03G01512410.1.CDS1"/>
    <property type="gene ID" value="TraesNOR3A03G01512410"/>
</dbReference>